<dbReference type="Proteomes" id="UP000632195">
    <property type="component" value="Unassembled WGS sequence"/>
</dbReference>
<reference evidence="1" key="1">
    <citation type="journal article" date="2014" name="Int. J. Syst. Evol. Microbiol.">
        <title>Complete genome sequence of Corynebacterium casei LMG S-19264T (=DSM 44701T), isolated from a smear-ripened cheese.</title>
        <authorList>
            <consortium name="US DOE Joint Genome Institute (JGI-PGF)"/>
            <person name="Walter F."/>
            <person name="Albersmeier A."/>
            <person name="Kalinowski J."/>
            <person name="Ruckert C."/>
        </authorList>
    </citation>
    <scope>NUCLEOTIDE SEQUENCE</scope>
    <source>
        <strain evidence="1">JCM 13583</strain>
    </source>
</reference>
<proteinExistence type="predicted"/>
<protein>
    <submittedName>
        <fullName evidence="1">Uncharacterized protein</fullName>
    </submittedName>
</protein>
<accession>A0AA37F8Z3</accession>
<name>A0AA37F8Z3_9ARCH</name>
<reference evidence="1" key="2">
    <citation type="submission" date="2022-09" db="EMBL/GenBank/DDBJ databases">
        <authorList>
            <person name="Sun Q."/>
            <person name="Ohkuma M."/>
        </authorList>
    </citation>
    <scope>NUCLEOTIDE SEQUENCE</scope>
    <source>
        <strain evidence="1">JCM 13583</strain>
    </source>
</reference>
<evidence type="ECO:0000313" key="1">
    <source>
        <dbReference type="EMBL" id="GGM69868.1"/>
    </source>
</evidence>
<comment type="caution">
    <text evidence="1">The sequence shown here is derived from an EMBL/GenBank/DDBJ whole genome shotgun (WGS) entry which is preliminary data.</text>
</comment>
<dbReference type="EMBL" id="BMNY01000001">
    <property type="protein sequence ID" value="GGM69868.1"/>
    <property type="molecule type" value="Genomic_DNA"/>
</dbReference>
<dbReference type="AlphaFoldDB" id="A0AA37F8Z3"/>
<sequence>MLARKDSRDVRFEGFNMTITVRFPVMLGPEPGLPTYGTSCIPARSLPAAVKVIADSVIINTASMAIACFIFIKY</sequence>
<gene>
    <name evidence="1" type="ORF">GCM10007108_04910</name>
</gene>
<evidence type="ECO:0000313" key="2">
    <source>
        <dbReference type="Proteomes" id="UP000632195"/>
    </source>
</evidence>
<keyword evidence="2" id="KW-1185">Reference proteome</keyword>
<organism evidence="1 2">
    <name type="scientific">Thermogymnomonas acidicola</name>
    <dbReference type="NCBI Taxonomy" id="399579"/>
    <lineage>
        <taxon>Archaea</taxon>
        <taxon>Methanobacteriati</taxon>
        <taxon>Thermoplasmatota</taxon>
        <taxon>Thermoplasmata</taxon>
        <taxon>Thermoplasmatales</taxon>
        <taxon>Thermogymnomonas</taxon>
    </lineage>
</organism>